<evidence type="ECO:0000313" key="3">
    <source>
        <dbReference type="Proteomes" id="UP001501509"/>
    </source>
</evidence>
<proteinExistence type="predicted"/>
<reference evidence="2 3" key="1">
    <citation type="journal article" date="2019" name="Int. J. Syst. Evol. Microbiol.">
        <title>The Global Catalogue of Microorganisms (GCM) 10K type strain sequencing project: providing services to taxonomists for standard genome sequencing and annotation.</title>
        <authorList>
            <consortium name="The Broad Institute Genomics Platform"/>
            <consortium name="The Broad Institute Genome Sequencing Center for Infectious Disease"/>
            <person name="Wu L."/>
            <person name="Ma J."/>
        </authorList>
    </citation>
    <scope>NUCLEOTIDE SEQUENCE [LARGE SCALE GENOMIC DNA]</scope>
    <source>
        <strain evidence="2 3">JCM 6833</strain>
    </source>
</reference>
<dbReference type="Pfam" id="PF08818">
    <property type="entry name" value="DUF1801"/>
    <property type="match status" value="1"/>
</dbReference>
<gene>
    <name evidence="2" type="ORF">GCM10010411_92700</name>
</gene>
<dbReference type="SUPFAM" id="SSF159888">
    <property type="entry name" value="YdhG-like"/>
    <property type="match status" value="1"/>
</dbReference>
<evidence type="ECO:0000259" key="1">
    <source>
        <dbReference type="Pfam" id="PF08818"/>
    </source>
</evidence>
<sequence length="116" mass="12678">MGSKAVDEFVESKVAPEQRPLVAALRELMAECAPGAEEVIAYGSPAWKGRKTLAIISVSKTHLTFAFDRGADFTDDHGLLQGVGKKTRHVKIKQLEDLDRAALRDYIAQAVALDEQ</sequence>
<dbReference type="Gene3D" id="3.90.1150.200">
    <property type="match status" value="1"/>
</dbReference>
<keyword evidence="3" id="KW-1185">Reference proteome</keyword>
<dbReference type="EMBL" id="BAAATD010000024">
    <property type="protein sequence ID" value="GAA2638245.1"/>
    <property type="molecule type" value="Genomic_DNA"/>
</dbReference>
<evidence type="ECO:0000313" key="2">
    <source>
        <dbReference type="EMBL" id="GAA2638245.1"/>
    </source>
</evidence>
<accession>A0ABN3QXU5</accession>
<protein>
    <recommendedName>
        <fullName evidence="1">YdhG-like domain-containing protein</fullName>
    </recommendedName>
</protein>
<dbReference type="RefSeq" id="WP_344549176.1">
    <property type="nucleotide sequence ID" value="NZ_BAAATD010000024.1"/>
</dbReference>
<comment type="caution">
    <text evidence="2">The sequence shown here is derived from an EMBL/GenBank/DDBJ whole genome shotgun (WGS) entry which is preliminary data.</text>
</comment>
<feature type="domain" description="YdhG-like" evidence="1">
    <location>
        <begin position="19"/>
        <end position="111"/>
    </location>
</feature>
<dbReference type="Proteomes" id="UP001501509">
    <property type="component" value="Unassembled WGS sequence"/>
</dbReference>
<name>A0ABN3QXU5_9ACTN</name>
<dbReference type="InterPro" id="IPR014922">
    <property type="entry name" value="YdhG-like"/>
</dbReference>
<organism evidence="2 3">
    <name type="scientific">Actinomadura fulvescens</name>
    <dbReference type="NCBI Taxonomy" id="46160"/>
    <lineage>
        <taxon>Bacteria</taxon>
        <taxon>Bacillati</taxon>
        <taxon>Actinomycetota</taxon>
        <taxon>Actinomycetes</taxon>
        <taxon>Streptosporangiales</taxon>
        <taxon>Thermomonosporaceae</taxon>
        <taxon>Actinomadura</taxon>
    </lineage>
</organism>